<dbReference type="eggNOG" id="arCOG00364">
    <property type="taxonomic scope" value="Archaea"/>
</dbReference>
<sequence length="109" mass="12356">MVYRKVVAILGVGGVGKTIFAYRILKISDTPVLTLRPSYYRIYLGDLEVDLVDVPGQRVFDVAMKFASFKIPVIDRLIYMYDVTNYESLFAISELHTLFIERGSQVAKG</sequence>
<gene>
    <name evidence="2" type="ordered locus">Pisl_0547</name>
</gene>
<dbReference type="InterPro" id="IPR006073">
    <property type="entry name" value="GTP-bd"/>
</dbReference>
<accession>A1RRZ3</accession>
<keyword evidence="3" id="KW-1185">Reference proteome</keyword>
<dbReference type="SUPFAM" id="SSF52540">
    <property type="entry name" value="P-loop containing nucleoside triphosphate hydrolases"/>
    <property type="match status" value="1"/>
</dbReference>
<dbReference type="AlphaFoldDB" id="A1RRZ3"/>
<evidence type="ECO:0000313" key="2">
    <source>
        <dbReference type="EMBL" id="ABL87725.1"/>
    </source>
</evidence>
<reference evidence="2" key="1">
    <citation type="submission" date="2006-12" db="EMBL/GenBank/DDBJ databases">
        <title>Complete sequence of Pyrobaculum islandicum DSM 4184.</title>
        <authorList>
            <person name="Copeland A."/>
            <person name="Lucas S."/>
            <person name="Lapidus A."/>
            <person name="Barry K."/>
            <person name="Detter J.C."/>
            <person name="Glavina del Rio T."/>
            <person name="Dalin E."/>
            <person name="Tice H."/>
            <person name="Pitluck S."/>
            <person name="Meincke L."/>
            <person name="Brettin T."/>
            <person name="Bruce D."/>
            <person name="Han C."/>
            <person name="Tapia R."/>
            <person name="Gilna P."/>
            <person name="Schmutz J."/>
            <person name="Larimer F."/>
            <person name="Land M."/>
            <person name="Hauser L."/>
            <person name="Kyrpides N."/>
            <person name="Mikhailova N."/>
            <person name="Cozen A.E."/>
            <person name="Fitz-Gibbon S.T."/>
            <person name="House C.H."/>
            <person name="Saltikov C."/>
            <person name="Lowe T."/>
            <person name="Richardson P."/>
        </authorList>
    </citation>
    <scope>NUCLEOTIDE SEQUENCE [LARGE SCALE GENOMIC DNA]</scope>
    <source>
        <strain evidence="2">DSM 4184</strain>
    </source>
</reference>
<organism evidence="2 3">
    <name type="scientific">Pyrobaculum islandicum (strain DSM 4184 / JCM 9189 / GEO3)</name>
    <dbReference type="NCBI Taxonomy" id="384616"/>
    <lineage>
        <taxon>Archaea</taxon>
        <taxon>Thermoproteota</taxon>
        <taxon>Thermoprotei</taxon>
        <taxon>Thermoproteales</taxon>
        <taxon>Thermoproteaceae</taxon>
        <taxon>Pyrobaculum</taxon>
    </lineage>
</organism>
<dbReference type="Proteomes" id="UP000002595">
    <property type="component" value="Chromosome"/>
</dbReference>
<evidence type="ECO:0000313" key="3">
    <source>
        <dbReference type="Proteomes" id="UP000002595"/>
    </source>
</evidence>
<protein>
    <recommendedName>
        <fullName evidence="1">G domain-containing protein</fullName>
    </recommendedName>
</protein>
<name>A1RRZ3_PYRIL</name>
<evidence type="ECO:0000259" key="1">
    <source>
        <dbReference type="Pfam" id="PF01926"/>
    </source>
</evidence>
<proteinExistence type="predicted"/>
<dbReference type="CDD" id="cd00882">
    <property type="entry name" value="Ras_like_GTPase"/>
    <property type="match status" value="1"/>
</dbReference>
<dbReference type="GO" id="GO:0005525">
    <property type="term" value="F:GTP binding"/>
    <property type="evidence" value="ECO:0007669"/>
    <property type="project" value="InterPro"/>
</dbReference>
<dbReference type="EMBL" id="CP000504">
    <property type="protein sequence ID" value="ABL87725.1"/>
    <property type="molecule type" value="Genomic_DNA"/>
</dbReference>
<feature type="domain" description="G" evidence="1">
    <location>
        <begin position="7"/>
        <end position="88"/>
    </location>
</feature>
<dbReference type="HOGENOM" id="CLU_2177985_0_0_2"/>
<dbReference type="KEGG" id="pis:Pisl_0547"/>
<dbReference type="Gene3D" id="3.40.50.300">
    <property type="entry name" value="P-loop containing nucleotide triphosphate hydrolases"/>
    <property type="match status" value="1"/>
</dbReference>
<dbReference type="Pfam" id="PF01926">
    <property type="entry name" value="MMR_HSR1"/>
    <property type="match status" value="1"/>
</dbReference>
<dbReference type="InterPro" id="IPR027417">
    <property type="entry name" value="P-loop_NTPase"/>
</dbReference>